<dbReference type="Gramene" id="PUZ40027">
    <property type="protein sequence ID" value="PUZ40027"/>
    <property type="gene ID" value="GQ55_9G390500"/>
</dbReference>
<name>A0A2T7C9L8_9POAL</name>
<keyword evidence="2" id="KW-1185">Reference proteome</keyword>
<dbReference type="AlphaFoldDB" id="A0A2T7C9L8"/>
<gene>
    <name evidence="1" type="ORF">GQ55_9G390500</name>
</gene>
<sequence length="52" mass="6185">MAGRCRRRRLGKNKIKLWPLDRREEAWSRERDHRLEPNGSRHFPLCSTAPGS</sequence>
<protein>
    <submittedName>
        <fullName evidence="1">Uncharacterized protein</fullName>
    </submittedName>
</protein>
<reference evidence="1 2" key="1">
    <citation type="submission" date="2018-04" db="EMBL/GenBank/DDBJ databases">
        <title>WGS assembly of Panicum hallii var. hallii HAL2.</title>
        <authorList>
            <person name="Lovell J."/>
            <person name="Jenkins J."/>
            <person name="Lowry D."/>
            <person name="Mamidi S."/>
            <person name="Sreedasyam A."/>
            <person name="Weng X."/>
            <person name="Barry K."/>
            <person name="Bonette J."/>
            <person name="Campitelli B."/>
            <person name="Daum C."/>
            <person name="Gordon S."/>
            <person name="Gould B."/>
            <person name="Lipzen A."/>
            <person name="MacQueen A."/>
            <person name="Palacio-Mejia J."/>
            <person name="Plott C."/>
            <person name="Shakirov E."/>
            <person name="Shu S."/>
            <person name="Yoshinaga Y."/>
            <person name="Zane M."/>
            <person name="Rokhsar D."/>
            <person name="Grimwood J."/>
            <person name="Schmutz J."/>
            <person name="Juenger T."/>
        </authorList>
    </citation>
    <scope>NUCLEOTIDE SEQUENCE [LARGE SCALE GENOMIC DNA]</scope>
    <source>
        <strain evidence="2">cv. HAL2</strain>
    </source>
</reference>
<organism evidence="1 2">
    <name type="scientific">Panicum hallii var. hallii</name>
    <dbReference type="NCBI Taxonomy" id="1504633"/>
    <lineage>
        <taxon>Eukaryota</taxon>
        <taxon>Viridiplantae</taxon>
        <taxon>Streptophyta</taxon>
        <taxon>Embryophyta</taxon>
        <taxon>Tracheophyta</taxon>
        <taxon>Spermatophyta</taxon>
        <taxon>Magnoliopsida</taxon>
        <taxon>Liliopsida</taxon>
        <taxon>Poales</taxon>
        <taxon>Poaceae</taxon>
        <taxon>PACMAD clade</taxon>
        <taxon>Panicoideae</taxon>
        <taxon>Panicodae</taxon>
        <taxon>Paniceae</taxon>
        <taxon>Panicinae</taxon>
        <taxon>Panicum</taxon>
        <taxon>Panicum sect. Panicum</taxon>
    </lineage>
</organism>
<dbReference type="EMBL" id="CM009757">
    <property type="protein sequence ID" value="PUZ40027.1"/>
    <property type="molecule type" value="Genomic_DNA"/>
</dbReference>
<dbReference type="Proteomes" id="UP000244336">
    <property type="component" value="Chromosome 9"/>
</dbReference>
<evidence type="ECO:0000313" key="2">
    <source>
        <dbReference type="Proteomes" id="UP000244336"/>
    </source>
</evidence>
<proteinExistence type="predicted"/>
<evidence type="ECO:0000313" key="1">
    <source>
        <dbReference type="EMBL" id="PUZ40027.1"/>
    </source>
</evidence>
<accession>A0A2T7C9L8</accession>